<evidence type="ECO:0000256" key="1">
    <source>
        <dbReference type="SAM" id="MobiDB-lite"/>
    </source>
</evidence>
<feature type="compositionally biased region" description="Polar residues" evidence="1">
    <location>
        <begin position="105"/>
        <end position="114"/>
    </location>
</feature>
<feature type="region of interest" description="Disordered" evidence="1">
    <location>
        <begin position="102"/>
        <end position="149"/>
    </location>
</feature>
<dbReference type="WBParaSite" id="HCON_00187000-00001">
    <property type="protein sequence ID" value="HCON_00187000-00001"/>
    <property type="gene ID" value="HCON_00187000"/>
</dbReference>
<protein>
    <submittedName>
        <fullName evidence="3">Integrase core domain containing protein</fullName>
    </submittedName>
</protein>
<feature type="compositionally biased region" description="Polar residues" evidence="1">
    <location>
        <begin position="186"/>
        <end position="208"/>
    </location>
</feature>
<feature type="compositionally biased region" description="Polar residues" evidence="1">
    <location>
        <begin position="1"/>
        <end position="13"/>
    </location>
</feature>
<accession>A0A7I4Z478</accession>
<organism evidence="2 3">
    <name type="scientific">Haemonchus contortus</name>
    <name type="common">Barber pole worm</name>
    <dbReference type="NCBI Taxonomy" id="6289"/>
    <lineage>
        <taxon>Eukaryota</taxon>
        <taxon>Metazoa</taxon>
        <taxon>Ecdysozoa</taxon>
        <taxon>Nematoda</taxon>
        <taxon>Chromadorea</taxon>
        <taxon>Rhabditida</taxon>
        <taxon>Rhabditina</taxon>
        <taxon>Rhabditomorpha</taxon>
        <taxon>Strongyloidea</taxon>
        <taxon>Trichostrongylidae</taxon>
        <taxon>Haemonchus</taxon>
    </lineage>
</organism>
<reference evidence="3" key="1">
    <citation type="submission" date="2020-12" db="UniProtKB">
        <authorList>
            <consortium name="WormBaseParasite"/>
        </authorList>
    </citation>
    <scope>IDENTIFICATION</scope>
    <source>
        <strain evidence="3">MHco3</strain>
    </source>
</reference>
<evidence type="ECO:0000313" key="2">
    <source>
        <dbReference type="Proteomes" id="UP000025227"/>
    </source>
</evidence>
<keyword evidence="2" id="KW-1185">Reference proteome</keyword>
<feature type="compositionally biased region" description="Low complexity" evidence="1">
    <location>
        <begin position="127"/>
        <end position="139"/>
    </location>
</feature>
<feature type="region of interest" description="Disordered" evidence="1">
    <location>
        <begin position="1"/>
        <end position="39"/>
    </location>
</feature>
<dbReference type="Proteomes" id="UP000025227">
    <property type="component" value="Unplaced"/>
</dbReference>
<feature type="compositionally biased region" description="Basic and acidic residues" evidence="1">
    <location>
        <begin position="17"/>
        <end position="30"/>
    </location>
</feature>
<proteinExistence type="predicted"/>
<evidence type="ECO:0000313" key="3">
    <source>
        <dbReference type="WBParaSite" id="HCON_00187000-00001"/>
    </source>
</evidence>
<feature type="region of interest" description="Disordered" evidence="1">
    <location>
        <begin position="172"/>
        <end position="214"/>
    </location>
</feature>
<sequence length="214" mass="24403">DQSSYRKSPSRVSQIMDGKDFTERNPHPEEADPAAEDDEPYRRYAYANRSWDVHEFNWEELERWRDEIVDFVVLTARFEKTMHGEGREPVEKSAIRAAVERYQREQQQNVSYNRANGEPPIDEARNTRSASRDSNSNNDPGNPHDFGSPHIAFLRQKMKVYKDKMERVLELIKDEIPPADPESIAANANTPSTSRGSGQSAKPSNSAEESPGPI</sequence>
<dbReference type="AlphaFoldDB" id="A0A7I4Z478"/>
<name>A0A7I4Z478_HAECO</name>